<accession>A0ABR2I2X6</accession>
<organism evidence="3 4">
    <name type="scientific">Apiospora arundinis</name>
    <dbReference type="NCBI Taxonomy" id="335852"/>
    <lineage>
        <taxon>Eukaryota</taxon>
        <taxon>Fungi</taxon>
        <taxon>Dikarya</taxon>
        <taxon>Ascomycota</taxon>
        <taxon>Pezizomycotina</taxon>
        <taxon>Sordariomycetes</taxon>
        <taxon>Xylariomycetidae</taxon>
        <taxon>Amphisphaeriales</taxon>
        <taxon>Apiosporaceae</taxon>
        <taxon>Apiospora</taxon>
    </lineage>
</organism>
<protein>
    <recommendedName>
        <fullName evidence="2">2EXR domain-containing protein</fullName>
    </recommendedName>
</protein>
<comment type="caution">
    <text evidence="3">The sequence shown here is derived from an EMBL/GenBank/DDBJ whole genome shotgun (WGS) entry which is preliminary data.</text>
</comment>
<feature type="domain" description="2EXR" evidence="2">
    <location>
        <begin position="31"/>
        <end position="154"/>
    </location>
</feature>
<evidence type="ECO:0000259" key="2">
    <source>
        <dbReference type="Pfam" id="PF20150"/>
    </source>
</evidence>
<evidence type="ECO:0000313" key="4">
    <source>
        <dbReference type="Proteomes" id="UP001390339"/>
    </source>
</evidence>
<gene>
    <name evidence="3" type="ORF">PGQ11_012656</name>
</gene>
<dbReference type="InterPro" id="IPR045518">
    <property type="entry name" value="2EXR"/>
</dbReference>
<name>A0ABR2I2X6_9PEZI</name>
<feature type="region of interest" description="Disordered" evidence="1">
    <location>
        <begin position="1"/>
        <end position="24"/>
    </location>
</feature>
<dbReference type="Proteomes" id="UP001390339">
    <property type="component" value="Unassembled WGS sequence"/>
</dbReference>
<evidence type="ECO:0000313" key="3">
    <source>
        <dbReference type="EMBL" id="KAK8856744.1"/>
    </source>
</evidence>
<reference evidence="3 4" key="1">
    <citation type="journal article" date="2024" name="IMA Fungus">
        <title>Apiospora arundinis, a panoply of carbohydrate-active enzymes and secondary metabolites.</title>
        <authorList>
            <person name="Sorensen T."/>
            <person name="Petersen C."/>
            <person name="Muurmann A.T."/>
            <person name="Christiansen J.V."/>
            <person name="Brundto M.L."/>
            <person name="Overgaard C.K."/>
            <person name="Boysen A.T."/>
            <person name="Wollenberg R.D."/>
            <person name="Larsen T.O."/>
            <person name="Sorensen J.L."/>
            <person name="Nielsen K.L."/>
            <person name="Sondergaard T.E."/>
        </authorList>
    </citation>
    <scope>NUCLEOTIDE SEQUENCE [LARGE SCALE GENOMIC DNA]</scope>
    <source>
        <strain evidence="3 4">AAU 773</strain>
    </source>
</reference>
<keyword evidence="4" id="KW-1185">Reference proteome</keyword>
<dbReference type="EMBL" id="JAPCWZ010000007">
    <property type="protein sequence ID" value="KAK8856744.1"/>
    <property type="molecule type" value="Genomic_DNA"/>
</dbReference>
<dbReference type="Pfam" id="PF20150">
    <property type="entry name" value="2EXR"/>
    <property type="match status" value="1"/>
</dbReference>
<sequence length="351" mass="40526">MEKANTQKAPLRKRKTPTRVSARRSRPLTHFHLFPNLPAELQLMIWSFWRADQPALRHYMGLTNNARYYAALNPTTREFIKTTARSTESDKDDPVDPMEYQIRFTNSIMTTQGKYQDPLDVVHLIDGSRLDRSKERYARLAPAFAWVNFEKDAFCIENLGHRYETRFRFLLHNIGAKVPKPLAADHWASRIQTLTLHTTCEPKSAPLYLPWPTWWSFRVHGIPSDMVCTYFNPVPLSDIDDQVLGIMSSLKRVLLVMKSYRLCPLLYRNILHDRIGSNGYVEYSVIQAIHTPGHALYLDGEGKCDGGCHLTEITEPEVITDMRQKLDGMGKQRVEVKLVADIVKARIHNDY</sequence>
<feature type="compositionally biased region" description="Basic residues" evidence="1">
    <location>
        <begin position="10"/>
        <end position="24"/>
    </location>
</feature>
<evidence type="ECO:0000256" key="1">
    <source>
        <dbReference type="SAM" id="MobiDB-lite"/>
    </source>
</evidence>
<proteinExistence type="predicted"/>